<dbReference type="PROSITE" id="PS00194">
    <property type="entry name" value="THIOREDOXIN_1"/>
    <property type="match status" value="1"/>
</dbReference>
<reference evidence="2 3" key="1">
    <citation type="submission" date="2019-12" db="EMBL/GenBank/DDBJ databases">
        <title>Genome sequenceing of Clostridium bovifaecis.</title>
        <authorList>
            <person name="Yao Y."/>
        </authorList>
    </citation>
    <scope>NUCLEOTIDE SEQUENCE [LARGE SCALE GENOMIC DNA]</scope>
    <source>
        <strain evidence="2 3">BXX</strain>
    </source>
</reference>
<proteinExistence type="predicted"/>
<dbReference type="InterPro" id="IPR036249">
    <property type="entry name" value="Thioredoxin-like_sf"/>
</dbReference>
<gene>
    <name evidence="2" type="ORF">GOM49_17930</name>
</gene>
<evidence type="ECO:0000313" key="3">
    <source>
        <dbReference type="Proteomes" id="UP000422764"/>
    </source>
</evidence>
<name>A0A6I6F670_9CLOT</name>
<keyword evidence="1" id="KW-0472">Membrane</keyword>
<dbReference type="EMBL" id="CP046522">
    <property type="protein sequence ID" value="QGU96714.1"/>
    <property type="molecule type" value="Genomic_DNA"/>
</dbReference>
<dbReference type="AlphaFoldDB" id="A0A6I6F670"/>
<evidence type="ECO:0000313" key="2">
    <source>
        <dbReference type="EMBL" id="QGU96714.1"/>
    </source>
</evidence>
<dbReference type="Proteomes" id="UP000422764">
    <property type="component" value="Chromosome"/>
</dbReference>
<feature type="transmembrane region" description="Helical" evidence="1">
    <location>
        <begin position="192"/>
        <end position="217"/>
    </location>
</feature>
<keyword evidence="1" id="KW-1133">Transmembrane helix</keyword>
<keyword evidence="1" id="KW-0812">Transmembrane</keyword>
<dbReference type="InterPro" id="IPR017937">
    <property type="entry name" value="Thioredoxin_CS"/>
</dbReference>
<sequence>MRNKLYKYISSFIKILLISGLIIISLVRTVFGEENILDLAPSKGNIKVEGVQDYTNKEFKEFPVRITVFSASWCTYCEELKYELSEIIYGKYKNKDVAIKIWEIDSGEVLTYFDKFAEKNNVPNRLKWQIPFIFINEEYPYLGYSKELAVEITEDIQSILSGQEPKYKGNIKPQIFQSKDDNIYWNKNKISYIFGGIFDGLNFLLISVFMIVSLYFINKNGIIYSPRYMYI</sequence>
<keyword evidence="3" id="KW-1185">Reference proteome</keyword>
<accession>A0A6I6F670</accession>
<dbReference type="SUPFAM" id="SSF52833">
    <property type="entry name" value="Thioredoxin-like"/>
    <property type="match status" value="1"/>
</dbReference>
<dbReference type="Gene3D" id="3.40.30.10">
    <property type="entry name" value="Glutaredoxin"/>
    <property type="match status" value="1"/>
</dbReference>
<protein>
    <recommendedName>
        <fullName evidence="4">Thioredoxin domain-containing protein</fullName>
    </recommendedName>
</protein>
<evidence type="ECO:0008006" key="4">
    <source>
        <dbReference type="Google" id="ProtNLM"/>
    </source>
</evidence>
<evidence type="ECO:0000256" key="1">
    <source>
        <dbReference type="SAM" id="Phobius"/>
    </source>
</evidence>
<organism evidence="2 3">
    <name type="scientific">Clostridium bovifaecis</name>
    <dbReference type="NCBI Taxonomy" id="2184719"/>
    <lineage>
        <taxon>Bacteria</taxon>
        <taxon>Bacillati</taxon>
        <taxon>Bacillota</taxon>
        <taxon>Clostridia</taxon>
        <taxon>Eubacteriales</taxon>
        <taxon>Clostridiaceae</taxon>
        <taxon>Clostridium</taxon>
    </lineage>
</organism>